<dbReference type="AlphaFoldDB" id="A0A8X6HLJ8"/>
<evidence type="ECO:0000313" key="3">
    <source>
        <dbReference type="EMBL" id="GFR05419.1"/>
    </source>
</evidence>
<evidence type="ECO:0000256" key="1">
    <source>
        <dbReference type="PROSITE-ProRule" id="PRU00497"/>
    </source>
</evidence>
<feature type="compositionally biased region" description="Polar residues" evidence="2">
    <location>
        <begin position="232"/>
        <end position="242"/>
    </location>
</feature>
<accession>A0A8X6HLJ8</accession>
<dbReference type="PANTHER" id="PTHR10380">
    <property type="entry name" value="CUTICLE PROTEIN"/>
    <property type="match status" value="1"/>
</dbReference>
<dbReference type="InterPro" id="IPR050468">
    <property type="entry name" value="Cuticle_Struct_Prot"/>
</dbReference>
<reference evidence="3" key="1">
    <citation type="submission" date="2020-07" db="EMBL/GenBank/DDBJ databases">
        <title>Multicomponent nature underlies the extraordinary mechanical properties of spider dragline silk.</title>
        <authorList>
            <person name="Kono N."/>
            <person name="Nakamura H."/>
            <person name="Mori M."/>
            <person name="Yoshida Y."/>
            <person name="Ohtoshi R."/>
            <person name="Malay A.D."/>
            <person name="Moran D.A.P."/>
            <person name="Tomita M."/>
            <person name="Numata K."/>
            <person name="Arakawa K."/>
        </authorList>
    </citation>
    <scope>NUCLEOTIDE SEQUENCE</scope>
</reference>
<evidence type="ECO:0000313" key="4">
    <source>
        <dbReference type="Proteomes" id="UP000887116"/>
    </source>
</evidence>
<name>A0A8X6HLJ8_TRICU</name>
<feature type="compositionally biased region" description="Basic and acidic residues" evidence="2">
    <location>
        <begin position="190"/>
        <end position="203"/>
    </location>
</feature>
<comment type="caution">
    <text evidence="3">The sequence shown here is derived from an EMBL/GenBank/DDBJ whole genome shotgun (WGS) entry which is preliminary data.</text>
</comment>
<dbReference type="GO" id="GO:0008010">
    <property type="term" value="F:structural constituent of chitin-based larval cuticle"/>
    <property type="evidence" value="ECO:0007669"/>
    <property type="project" value="TreeGrafter"/>
</dbReference>
<keyword evidence="4" id="KW-1185">Reference proteome</keyword>
<feature type="compositionally biased region" description="Basic and acidic residues" evidence="2">
    <location>
        <begin position="245"/>
        <end position="256"/>
    </location>
</feature>
<dbReference type="EMBL" id="BMAO01015957">
    <property type="protein sequence ID" value="GFR05419.1"/>
    <property type="molecule type" value="Genomic_DNA"/>
</dbReference>
<organism evidence="3 4">
    <name type="scientific">Trichonephila clavata</name>
    <name type="common">Joro spider</name>
    <name type="synonym">Nephila clavata</name>
    <dbReference type="NCBI Taxonomy" id="2740835"/>
    <lineage>
        <taxon>Eukaryota</taxon>
        <taxon>Metazoa</taxon>
        <taxon>Ecdysozoa</taxon>
        <taxon>Arthropoda</taxon>
        <taxon>Chelicerata</taxon>
        <taxon>Arachnida</taxon>
        <taxon>Araneae</taxon>
        <taxon>Araneomorphae</taxon>
        <taxon>Entelegynae</taxon>
        <taxon>Araneoidea</taxon>
        <taxon>Nephilidae</taxon>
        <taxon>Trichonephila</taxon>
    </lineage>
</organism>
<protein>
    <submittedName>
        <fullName evidence="3">Uncharacterized protein</fullName>
    </submittedName>
</protein>
<sequence length="256" mass="28428">MNSTSRSEFDFIYLFLVKPISKEALSFLPNVPLKFIFTVHEIVCLVCISISFSSAVPLYGRDGGYSGYASYVPTKNSVGKAGHHSEDSIHASAGSPEISRKPIKELVPESKPSHQYGYDSNNLGYDASSAPYAKANLYGQENGGYKIADAYQNQHIDSYSDKEHDYKDDYISAPQPYEYGYALKDEYGNTQHRKESSDGHGKVEGSYGFTDEHGLYRSVQYVADKEGFRASIKTNEPGTESQDPADVHLDSEQSKH</sequence>
<feature type="region of interest" description="Disordered" evidence="2">
    <location>
        <begin position="190"/>
        <end position="209"/>
    </location>
</feature>
<dbReference type="Proteomes" id="UP000887116">
    <property type="component" value="Unassembled WGS sequence"/>
</dbReference>
<keyword evidence="1" id="KW-0193">Cuticle</keyword>
<proteinExistence type="predicted"/>
<dbReference type="Pfam" id="PF00379">
    <property type="entry name" value="Chitin_bind_4"/>
    <property type="match status" value="1"/>
</dbReference>
<feature type="region of interest" description="Disordered" evidence="2">
    <location>
        <begin position="79"/>
        <end position="102"/>
    </location>
</feature>
<dbReference type="InterPro" id="IPR000618">
    <property type="entry name" value="Insect_cuticle"/>
</dbReference>
<dbReference type="PROSITE" id="PS51155">
    <property type="entry name" value="CHIT_BIND_RR_2"/>
    <property type="match status" value="1"/>
</dbReference>
<evidence type="ECO:0000256" key="2">
    <source>
        <dbReference type="SAM" id="MobiDB-lite"/>
    </source>
</evidence>
<dbReference type="GO" id="GO:0062129">
    <property type="term" value="C:chitin-based extracellular matrix"/>
    <property type="evidence" value="ECO:0007669"/>
    <property type="project" value="TreeGrafter"/>
</dbReference>
<dbReference type="OrthoDB" id="6358661at2759"/>
<gene>
    <name evidence="3" type="primary">AVEN_92779_1</name>
    <name evidence="3" type="ORF">TNCT_110601</name>
</gene>
<feature type="region of interest" description="Disordered" evidence="2">
    <location>
        <begin position="229"/>
        <end position="256"/>
    </location>
</feature>
<dbReference type="PANTHER" id="PTHR10380:SF235">
    <property type="entry name" value="CUTICULAR PROTEIN 73D, ISOFORM B"/>
    <property type="match status" value="1"/>
</dbReference>